<dbReference type="Proteomes" id="UP000149626">
    <property type="component" value="Segment"/>
</dbReference>
<dbReference type="RefSeq" id="YP_009246396.1">
    <property type="nucleotide sequence ID" value="NC_029899.1"/>
</dbReference>
<dbReference type="OrthoDB" id="12473at10239"/>
<reference evidence="1 2" key="1">
    <citation type="journal article" date="2016" name="J. Gen. Virol.">
        <title>Novel bat adenoviruses with an extremely large E3 gene.</title>
        <authorList>
            <person name="Tan B."/>
            <person name="Yang X.L."/>
            <person name="Ge X.Y."/>
            <person name="Peng C."/>
            <person name="Zhang Y.Z."/>
            <person name="Zhang L.B."/>
            <person name="Shi Z.L."/>
        </authorList>
    </citation>
    <scope>NUCLEOTIDE SEQUENCE [LARGE SCALE GENOMIC DNA]</scope>
    <source>
        <strain evidence="1">WIV10</strain>
    </source>
</reference>
<dbReference type="KEGG" id="vg:27246372"/>
<organism evidence="1 2">
    <name type="scientific">Bat mastadenovirus WIV10</name>
    <dbReference type="NCBI Taxonomy" id="1788432"/>
    <lineage>
        <taxon>Viruses</taxon>
        <taxon>Varidnaviria</taxon>
        <taxon>Bamfordvirae</taxon>
        <taxon>Preplasmiviricota</taxon>
        <taxon>Polisuviricotina</taxon>
        <taxon>Pharingeaviricetes</taxon>
        <taxon>Rowavirales</taxon>
        <taxon>Adenoviridae</taxon>
        <taxon>Mastadenovirus</taxon>
        <taxon>Mastadenovirus rhinolopidae</taxon>
        <taxon>Bat mastadenovirus C</taxon>
    </lineage>
</organism>
<evidence type="ECO:0000313" key="2">
    <source>
        <dbReference type="Proteomes" id="UP000149626"/>
    </source>
</evidence>
<sequence>MDIPDLEAFIQLENQNLTKICLDHLLECQRPHCVLKCGRKPAFFYYPEPGPEQLDVPDSLQPGHGLKLCLPLVSTCSTVFCRAVSAECVVSSRSWEQAWKVQCCCQTPACHPHLLDLLCENYNKNHH</sequence>
<accession>A0A161DIN1</accession>
<evidence type="ECO:0000313" key="1">
    <source>
        <dbReference type="EMBL" id="AMB43098.1"/>
    </source>
</evidence>
<dbReference type="GeneID" id="27246372"/>
<dbReference type="EMBL" id="KT698854">
    <property type="protein sequence ID" value="AMB43098.1"/>
    <property type="molecule type" value="Genomic_DNA"/>
</dbReference>
<proteinExistence type="predicted"/>
<protein>
    <submittedName>
        <fullName evidence="1">E3 12.5K</fullName>
    </submittedName>
</protein>
<name>A0A161DIN1_9ADEN</name>